<dbReference type="Proteomes" id="UP000031036">
    <property type="component" value="Unassembled WGS sequence"/>
</dbReference>
<feature type="signal peptide" evidence="1">
    <location>
        <begin position="1"/>
        <end position="22"/>
    </location>
</feature>
<comment type="caution">
    <text evidence="2">The sequence shown here is derived from an EMBL/GenBank/DDBJ whole genome shotgun (WGS) entry which is preliminary data.</text>
</comment>
<gene>
    <name evidence="2" type="ORF">Tcan_00124</name>
</gene>
<sequence>MASLVWSRPLAILLLAHDTADALEKKIYSHSQPRPSFSLLTYAVLLDSSCCRHLNPCALCDSLSSRFEQLPTHFTTHKSLNMASAFEYITIVGGVKLDESSDGILRHPCGPTITKCIALNCPALYHM</sequence>
<proteinExistence type="predicted"/>
<reference evidence="2 3" key="1">
    <citation type="submission" date="2014-11" db="EMBL/GenBank/DDBJ databases">
        <title>Genetic blueprint of the zoonotic pathogen Toxocara canis.</title>
        <authorList>
            <person name="Zhu X.-Q."/>
            <person name="Korhonen P.K."/>
            <person name="Cai H."/>
            <person name="Young N.D."/>
            <person name="Nejsum P."/>
            <person name="von Samson-Himmelstjerna G."/>
            <person name="Boag P.R."/>
            <person name="Tan P."/>
            <person name="Li Q."/>
            <person name="Min J."/>
            <person name="Yang Y."/>
            <person name="Wang X."/>
            <person name="Fang X."/>
            <person name="Hall R.S."/>
            <person name="Hofmann A."/>
            <person name="Sternberg P.W."/>
            <person name="Jex A.R."/>
            <person name="Gasser R.B."/>
        </authorList>
    </citation>
    <scope>NUCLEOTIDE SEQUENCE [LARGE SCALE GENOMIC DNA]</scope>
    <source>
        <strain evidence="2">PN_DK_2014</strain>
    </source>
</reference>
<protein>
    <submittedName>
        <fullName evidence="2">Uncharacterized protein</fullName>
    </submittedName>
</protein>
<dbReference type="AlphaFoldDB" id="A0A0B2W0U3"/>
<keyword evidence="3" id="KW-1185">Reference proteome</keyword>
<evidence type="ECO:0000313" key="2">
    <source>
        <dbReference type="EMBL" id="KHN86790.1"/>
    </source>
</evidence>
<dbReference type="EMBL" id="JPKZ01000517">
    <property type="protein sequence ID" value="KHN86790.1"/>
    <property type="molecule type" value="Genomic_DNA"/>
</dbReference>
<feature type="chain" id="PRO_5002080590" evidence="1">
    <location>
        <begin position="23"/>
        <end position="127"/>
    </location>
</feature>
<organism evidence="2 3">
    <name type="scientific">Toxocara canis</name>
    <name type="common">Canine roundworm</name>
    <dbReference type="NCBI Taxonomy" id="6265"/>
    <lineage>
        <taxon>Eukaryota</taxon>
        <taxon>Metazoa</taxon>
        <taxon>Ecdysozoa</taxon>
        <taxon>Nematoda</taxon>
        <taxon>Chromadorea</taxon>
        <taxon>Rhabditida</taxon>
        <taxon>Spirurina</taxon>
        <taxon>Ascaridomorpha</taxon>
        <taxon>Ascaridoidea</taxon>
        <taxon>Toxocaridae</taxon>
        <taxon>Toxocara</taxon>
    </lineage>
</organism>
<keyword evidence="1" id="KW-0732">Signal</keyword>
<name>A0A0B2W0U3_TOXCA</name>
<accession>A0A0B2W0U3</accession>
<evidence type="ECO:0000256" key="1">
    <source>
        <dbReference type="SAM" id="SignalP"/>
    </source>
</evidence>
<evidence type="ECO:0000313" key="3">
    <source>
        <dbReference type="Proteomes" id="UP000031036"/>
    </source>
</evidence>